<dbReference type="PROSITE" id="PS00211">
    <property type="entry name" value="ABC_TRANSPORTER_1"/>
    <property type="match status" value="1"/>
</dbReference>
<accession>A0ABM8R2J6</accession>
<evidence type="ECO:0000256" key="6">
    <source>
        <dbReference type="ARBA" id="ARBA00023136"/>
    </source>
</evidence>
<dbReference type="InterPro" id="IPR027417">
    <property type="entry name" value="P-loop_NTPase"/>
</dbReference>
<comment type="subcellular location">
    <subcellularLocation>
        <location evidence="1">Cell membrane</location>
        <topology evidence="1">Multi-pass membrane protein</topology>
    </subcellularLocation>
</comment>
<name>A0ABM8R2J6_9BACT</name>
<protein>
    <submittedName>
        <fullName evidence="10">ABC transporter ATP-binding protein</fullName>
    </submittedName>
</protein>
<evidence type="ECO:0000256" key="2">
    <source>
        <dbReference type="ARBA" id="ARBA00022692"/>
    </source>
</evidence>
<dbReference type="InterPro" id="IPR039421">
    <property type="entry name" value="Type_1_exporter"/>
</dbReference>
<comment type="caution">
    <text evidence="10">The sequence shown here is derived from an EMBL/GenBank/DDBJ whole genome shotgun (WGS) entry which is preliminary data.</text>
</comment>
<dbReference type="PROSITE" id="PS50893">
    <property type="entry name" value="ABC_TRANSPORTER_2"/>
    <property type="match status" value="1"/>
</dbReference>
<dbReference type="Pfam" id="PF00005">
    <property type="entry name" value="ABC_tran"/>
    <property type="match status" value="1"/>
</dbReference>
<dbReference type="InterPro" id="IPR005898">
    <property type="entry name" value="Cyc_pep_transpt_SyrD/YojI"/>
</dbReference>
<dbReference type="InterPro" id="IPR017871">
    <property type="entry name" value="ABC_transporter-like_CS"/>
</dbReference>
<dbReference type="InterPro" id="IPR036640">
    <property type="entry name" value="ABC1_TM_sf"/>
</dbReference>
<feature type="transmembrane region" description="Helical" evidence="7">
    <location>
        <begin position="121"/>
        <end position="140"/>
    </location>
</feature>
<feature type="transmembrane region" description="Helical" evidence="7">
    <location>
        <begin position="269"/>
        <end position="287"/>
    </location>
</feature>
<dbReference type="CDD" id="cd03228">
    <property type="entry name" value="ABCC_MRP_Like"/>
    <property type="match status" value="1"/>
</dbReference>
<dbReference type="Gene3D" id="1.20.1560.10">
    <property type="entry name" value="ABC transporter type 1, transmembrane domain"/>
    <property type="match status" value="1"/>
</dbReference>
<dbReference type="PANTHER" id="PTHR24221">
    <property type="entry name" value="ATP-BINDING CASSETTE SUB-FAMILY B"/>
    <property type="match status" value="1"/>
</dbReference>
<feature type="transmembrane region" description="Helical" evidence="7">
    <location>
        <begin position="146"/>
        <end position="168"/>
    </location>
</feature>
<feature type="transmembrane region" description="Helical" evidence="7">
    <location>
        <begin position="54"/>
        <end position="79"/>
    </location>
</feature>
<keyword evidence="6 7" id="KW-0472">Membrane</keyword>
<gene>
    <name evidence="10" type="ORF">NSPZN2_100261</name>
</gene>
<keyword evidence="4 10" id="KW-0067">ATP-binding</keyword>
<evidence type="ECO:0000256" key="7">
    <source>
        <dbReference type="SAM" id="Phobius"/>
    </source>
</evidence>
<dbReference type="SUPFAM" id="SSF90123">
    <property type="entry name" value="ABC transporter transmembrane region"/>
    <property type="match status" value="1"/>
</dbReference>
<dbReference type="GO" id="GO:0005524">
    <property type="term" value="F:ATP binding"/>
    <property type="evidence" value="ECO:0007669"/>
    <property type="project" value="UniProtKB-KW"/>
</dbReference>
<evidence type="ECO:0000256" key="1">
    <source>
        <dbReference type="ARBA" id="ARBA00004651"/>
    </source>
</evidence>
<dbReference type="InterPro" id="IPR011527">
    <property type="entry name" value="ABC1_TM_dom"/>
</dbReference>
<dbReference type="PROSITE" id="PS50929">
    <property type="entry name" value="ABC_TM1F"/>
    <property type="match status" value="1"/>
</dbReference>
<keyword evidence="11" id="KW-1185">Reference proteome</keyword>
<feature type="domain" description="ABC transporter" evidence="8">
    <location>
        <begin position="330"/>
        <end position="560"/>
    </location>
</feature>
<feature type="domain" description="ABC transmembrane type-1" evidence="9">
    <location>
        <begin position="17"/>
        <end position="295"/>
    </location>
</feature>
<keyword evidence="5 7" id="KW-1133">Transmembrane helix</keyword>
<sequence>MMKLYRFLLFLLRDARAMMVLMVLTGLLAGLSSVGLLAVINKLINGAGTTSEGFALAFIGLAMLKVSSNYLSQLLLVTFAQKTILKLGMDLCWKVVRAPYRTLERRGPHEILATLTDDTNAMAWAVNGLPGLAINVAILAGCSLYLAWLSWQAFLGVVVLAVLGLLGYRQLYQRVLQSSLAVRESKGVLFEHFRSLTEGMKELMLHRGRRDTFVEQDIRQAAEALRRHNLITTTQYLTTDSWTQVLFYGLIGVILLLFPRLLSLSGESLTGYAFAMLYMIGPMWGLLGMVPTLSRGQVALEKIESLGLALDEGTREGGAERPVAQGSHCVEFSQAVFAYESKGDDERPFNLGPLDLSIRSGELVFIIGGNGSGKSTFVKLLTGLYLPHQGQVTLNGEAIVPATQDWYRQHFAAVFSDFYLFKKLLGLDPSLVASQADGWLKTLRINHKVTIQDGEYSTINLSQGQRKRLALVTAMLEDRPFYVFDEWAADQDPQYKDVFYGELLPELRARGKGVIVVTHDDRYFHVGDRVLKLDDGRVVEASSGSAFSAGFRAAPMLKPVARSSG</sequence>
<evidence type="ECO:0000256" key="3">
    <source>
        <dbReference type="ARBA" id="ARBA00022741"/>
    </source>
</evidence>
<feature type="transmembrane region" description="Helical" evidence="7">
    <location>
        <begin position="245"/>
        <end position="263"/>
    </location>
</feature>
<evidence type="ECO:0000259" key="8">
    <source>
        <dbReference type="PROSITE" id="PS50893"/>
    </source>
</evidence>
<dbReference type="Pfam" id="PF00664">
    <property type="entry name" value="ABC_membrane"/>
    <property type="match status" value="1"/>
</dbReference>
<dbReference type="InterPro" id="IPR003439">
    <property type="entry name" value="ABC_transporter-like_ATP-bd"/>
</dbReference>
<keyword evidence="2 7" id="KW-0812">Transmembrane</keyword>
<dbReference type="SUPFAM" id="SSF52540">
    <property type="entry name" value="P-loop containing nucleoside triphosphate hydrolases"/>
    <property type="match status" value="1"/>
</dbReference>
<keyword evidence="3" id="KW-0547">Nucleotide-binding</keyword>
<dbReference type="Proteomes" id="UP000675880">
    <property type="component" value="Unassembled WGS sequence"/>
</dbReference>
<evidence type="ECO:0000256" key="5">
    <source>
        <dbReference type="ARBA" id="ARBA00022989"/>
    </source>
</evidence>
<dbReference type="PANTHER" id="PTHR24221:SF654">
    <property type="entry name" value="ATP-BINDING CASSETTE SUB-FAMILY B MEMBER 6"/>
    <property type="match status" value="1"/>
</dbReference>
<evidence type="ECO:0000256" key="4">
    <source>
        <dbReference type="ARBA" id="ARBA00022840"/>
    </source>
</evidence>
<dbReference type="NCBIfam" id="TIGR01194">
    <property type="entry name" value="cyc_pep_trnsptr"/>
    <property type="match status" value="1"/>
</dbReference>
<dbReference type="SMART" id="SM00382">
    <property type="entry name" value="AAA"/>
    <property type="match status" value="1"/>
</dbReference>
<dbReference type="Gene3D" id="3.40.50.300">
    <property type="entry name" value="P-loop containing nucleotide triphosphate hydrolases"/>
    <property type="match status" value="1"/>
</dbReference>
<proteinExistence type="predicted"/>
<dbReference type="RefSeq" id="WP_213041620.1">
    <property type="nucleotide sequence ID" value="NZ_CAJNBJ010000002.1"/>
</dbReference>
<reference evidence="10 11" key="1">
    <citation type="submission" date="2021-02" db="EMBL/GenBank/DDBJ databases">
        <authorList>
            <person name="Han P."/>
        </authorList>
    </citation>
    <scope>NUCLEOTIDE SEQUENCE [LARGE SCALE GENOMIC DNA]</scope>
    <source>
        <strain evidence="10">Candidatus Nitrospira sp. ZN2</strain>
    </source>
</reference>
<dbReference type="InterPro" id="IPR003593">
    <property type="entry name" value="AAA+_ATPase"/>
</dbReference>
<evidence type="ECO:0000313" key="11">
    <source>
        <dbReference type="Proteomes" id="UP000675880"/>
    </source>
</evidence>
<organism evidence="10 11">
    <name type="scientific">Nitrospira defluvii</name>
    <dbReference type="NCBI Taxonomy" id="330214"/>
    <lineage>
        <taxon>Bacteria</taxon>
        <taxon>Pseudomonadati</taxon>
        <taxon>Nitrospirota</taxon>
        <taxon>Nitrospiria</taxon>
        <taxon>Nitrospirales</taxon>
        <taxon>Nitrospiraceae</taxon>
        <taxon>Nitrospira</taxon>
    </lineage>
</organism>
<evidence type="ECO:0000259" key="9">
    <source>
        <dbReference type="PROSITE" id="PS50929"/>
    </source>
</evidence>
<dbReference type="EMBL" id="CAJNBJ010000002">
    <property type="protein sequence ID" value="CAE6729073.1"/>
    <property type="molecule type" value="Genomic_DNA"/>
</dbReference>
<evidence type="ECO:0000313" key="10">
    <source>
        <dbReference type="EMBL" id="CAE6729073.1"/>
    </source>
</evidence>